<sequence length="88" mass="10123">MPYIKKETRPEIDELTSPLIKHLQSLPIEDQDGSLNYAVTKIIKHLYPTSYFHLNRALGVLSAIAHELYRKIIGPYEETKITENGEVE</sequence>
<dbReference type="InterPro" id="IPR054194">
    <property type="entry name" value="DUF6899"/>
</dbReference>
<name>A0A1F7IAS4_9BACT</name>
<proteinExistence type="predicted"/>
<comment type="caution">
    <text evidence="1">The sequence shown here is derived from an EMBL/GenBank/DDBJ whole genome shotgun (WGS) entry which is preliminary data.</text>
</comment>
<evidence type="ECO:0000313" key="1">
    <source>
        <dbReference type="EMBL" id="OGK40459.1"/>
    </source>
</evidence>
<organism evidence="1 2">
    <name type="scientific">Candidatus Roizmanbacteria bacterium RIFCSPHIGHO2_12_FULL_44_10</name>
    <dbReference type="NCBI Taxonomy" id="1802054"/>
    <lineage>
        <taxon>Bacteria</taxon>
        <taxon>Candidatus Roizmaniibacteriota</taxon>
    </lineage>
</organism>
<dbReference type="Proteomes" id="UP000179024">
    <property type="component" value="Unassembled WGS sequence"/>
</dbReference>
<reference evidence="1 2" key="1">
    <citation type="journal article" date="2016" name="Nat. Commun.">
        <title>Thousands of microbial genomes shed light on interconnected biogeochemical processes in an aquifer system.</title>
        <authorList>
            <person name="Anantharaman K."/>
            <person name="Brown C.T."/>
            <person name="Hug L.A."/>
            <person name="Sharon I."/>
            <person name="Castelle C.J."/>
            <person name="Probst A.J."/>
            <person name="Thomas B.C."/>
            <person name="Singh A."/>
            <person name="Wilkins M.J."/>
            <person name="Karaoz U."/>
            <person name="Brodie E.L."/>
            <person name="Williams K.H."/>
            <person name="Hubbard S.S."/>
            <person name="Banfield J.F."/>
        </authorList>
    </citation>
    <scope>NUCLEOTIDE SEQUENCE [LARGE SCALE GENOMIC DNA]</scope>
</reference>
<gene>
    <name evidence="1" type="ORF">A3F34_03155</name>
</gene>
<dbReference type="AlphaFoldDB" id="A0A1F7IAS4"/>
<protein>
    <submittedName>
        <fullName evidence="1">Uncharacterized protein</fullName>
    </submittedName>
</protein>
<dbReference type="Pfam" id="PF21840">
    <property type="entry name" value="DUF6899"/>
    <property type="match status" value="1"/>
</dbReference>
<dbReference type="EMBL" id="MGAE01000004">
    <property type="protein sequence ID" value="OGK40459.1"/>
    <property type="molecule type" value="Genomic_DNA"/>
</dbReference>
<accession>A0A1F7IAS4</accession>
<evidence type="ECO:0000313" key="2">
    <source>
        <dbReference type="Proteomes" id="UP000179024"/>
    </source>
</evidence>